<proteinExistence type="predicted"/>
<evidence type="ECO:0000313" key="2">
    <source>
        <dbReference type="Proteomes" id="UP000003853"/>
    </source>
</evidence>
<protein>
    <submittedName>
        <fullName evidence="1">Uncharacterized protein</fullName>
    </submittedName>
</protein>
<reference evidence="2" key="1">
    <citation type="submission" date="2008-06" db="EMBL/GenBank/DDBJ databases">
        <title>Permanent draft sequence of Lactobacillus reuteri 100-23.</title>
        <authorList>
            <consortium name="US DOE Joint Genome Institute"/>
            <person name="Copeland A."/>
            <person name="Lucas S."/>
            <person name="Lapidus A."/>
            <person name="Barry K."/>
            <person name="Detter J.C."/>
            <person name="Glavina del Rio T."/>
            <person name="Hammon N."/>
            <person name="Israni S."/>
            <person name="Dalin E."/>
            <person name="Tice H."/>
            <person name="Pitluck S."/>
            <person name="Sun H."/>
            <person name="Schmutz J."/>
            <person name="Larimer F."/>
            <person name="Land M."/>
            <person name="Hauser L."/>
            <person name="Walter J."/>
            <person name="Heng N.C.K."/>
            <person name="Tannock G.W."/>
            <person name="Richardson P."/>
        </authorList>
    </citation>
    <scope>NUCLEOTIDE SEQUENCE [LARGE SCALE GENOMIC DNA]</scope>
    <source>
        <strain evidence="2">DSM 17509 / CIP 109821 / 100-23</strain>
    </source>
</reference>
<gene>
    <name evidence="1" type="ORF">Lreu23DRAFT_3294</name>
</gene>
<dbReference type="CAZy" id="GT8">
    <property type="family name" value="Glycosyltransferase Family 8"/>
</dbReference>
<organism evidence="1 2">
    <name type="scientific">Limosilactobacillus reuteri subsp. rodentium (strain DSM 17509 / CIP 109821 / 100-23)</name>
    <name type="common">Lactobacillus reuteri</name>
    <dbReference type="NCBI Taxonomy" id="349123"/>
    <lineage>
        <taxon>Bacteria</taxon>
        <taxon>Bacillati</taxon>
        <taxon>Bacillota</taxon>
        <taxon>Bacilli</taxon>
        <taxon>Lactobacillales</taxon>
        <taxon>Lactobacillaceae</taxon>
        <taxon>Limosilactobacillus</taxon>
    </lineage>
</organism>
<dbReference type="RefSeq" id="WP_003666211.1">
    <property type="nucleotide sequence ID" value="NZ_AAPZ02000002.1"/>
</dbReference>
<dbReference type="Gene3D" id="3.90.550.10">
    <property type="entry name" value="Spore Coat Polysaccharide Biosynthesis Protein SpsA, Chain A"/>
    <property type="match status" value="1"/>
</dbReference>
<dbReference type="AlphaFoldDB" id="B3XQI2"/>
<dbReference type="Proteomes" id="UP000003853">
    <property type="component" value="Unassembled WGS sequence"/>
</dbReference>
<dbReference type="EMBL" id="AAPZ02000002">
    <property type="protein sequence ID" value="EDX41783.1"/>
    <property type="molecule type" value="Genomic_DNA"/>
</dbReference>
<evidence type="ECO:0000313" key="1">
    <source>
        <dbReference type="EMBL" id="EDX41783.1"/>
    </source>
</evidence>
<dbReference type="eggNOG" id="COG1442">
    <property type="taxonomic scope" value="Bacteria"/>
</dbReference>
<dbReference type="SUPFAM" id="SSF53448">
    <property type="entry name" value="Nucleotide-diphospho-sugar transferases"/>
    <property type="match status" value="1"/>
</dbReference>
<name>B3XQI2_LIMR1</name>
<comment type="caution">
    <text evidence="1">The sequence shown here is derived from an EMBL/GenBank/DDBJ whole genome shotgun (WGS) entry which is preliminary data.</text>
</comment>
<accession>B3XQI2</accession>
<dbReference type="InterPro" id="IPR029044">
    <property type="entry name" value="Nucleotide-diphossugar_trans"/>
</dbReference>
<sequence length="124" mass="14950">MNLLFSINDKFVTQLATVLLSIKLNTQAQEFNVYVLQKDKLKRTDDLERVCKQLGMNYFPIKVNDQLFSKAPVTDRYPTTIYYRLKLESTQKDRSRYQLWLFFTKISFKQLHEERFEYFQVSNS</sequence>